<reference evidence="1 2" key="1">
    <citation type="submission" date="2024-11" db="EMBL/GenBank/DDBJ databases">
        <title>A near-complete genome assembly of Cinchona calisaya.</title>
        <authorList>
            <person name="Lian D.C."/>
            <person name="Zhao X.W."/>
            <person name="Wei L."/>
        </authorList>
    </citation>
    <scope>NUCLEOTIDE SEQUENCE [LARGE SCALE GENOMIC DNA]</scope>
    <source>
        <tissue evidence="1">Nenye</tissue>
    </source>
</reference>
<dbReference type="Proteomes" id="UP001630127">
    <property type="component" value="Unassembled WGS sequence"/>
</dbReference>
<evidence type="ECO:0000313" key="1">
    <source>
        <dbReference type="EMBL" id="KAL3519648.1"/>
    </source>
</evidence>
<protein>
    <submittedName>
        <fullName evidence="1">Uncharacterized protein</fullName>
    </submittedName>
</protein>
<organism evidence="1 2">
    <name type="scientific">Cinchona calisaya</name>
    <dbReference type="NCBI Taxonomy" id="153742"/>
    <lineage>
        <taxon>Eukaryota</taxon>
        <taxon>Viridiplantae</taxon>
        <taxon>Streptophyta</taxon>
        <taxon>Embryophyta</taxon>
        <taxon>Tracheophyta</taxon>
        <taxon>Spermatophyta</taxon>
        <taxon>Magnoliopsida</taxon>
        <taxon>eudicotyledons</taxon>
        <taxon>Gunneridae</taxon>
        <taxon>Pentapetalae</taxon>
        <taxon>asterids</taxon>
        <taxon>lamiids</taxon>
        <taxon>Gentianales</taxon>
        <taxon>Rubiaceae</taxon>
        <taxon>Cinchonoideae</taxon>
        <taxon>Cinchoneae</taxon>
        <taxon>Cinchona</taxon>
    </lineage>
</organism>
<evidence type="ECO:0000313" key="2">
    <source>
        <dbReference type="Proteomes" id="UP001630127"/>
    </source>
</evidence>
<accession>A0ABD2ZPK6</accession>
<gene>
    <name evidence="1" type="ORF">ACH5RR_017797</name>
</gene>
<keyword evidence="2" id="KW-1185">Reference proteome</keyword>
<dbReference type="EMBL" id="JBJUIK010000008">
    <property type="protein sequence ID" value="KAL3519648.1"/>
    <property type="molecule type" value="Genomic_DNA"/>
</dbReference>
<proteinExistence type="predicted"/>
<dbReference type="AlphaFoldDB" id="A0ABD2ZPK6"/>
<comment type="caution">
    <text evidence="1">The sequence shown here is derived from an EMBL/GenBank/DDBJ whole genome shotgun (WGS) entry which is preliminary data.</text>
</comment>
<feature type="non-terminal residue" evidence="1">
    <location>
        <position position="106"/>
    </location>
</feature>
<name>A0ABD2ZPK6_9GENT</name>
<sequence>MNPPRNILAKRPFIPEINRKLFNLLTEAFHQTPVDKIDKFTDFDTLRVRQGRNPIWTAFFGVFAERWVVVVMVGVSPVNVPVIGTCTSSSSFGPFFFDQITVFPSP</sequence>